<dbReference type="InterPro" id="IPR012340">
    <property type="entry name" value="NA-bd_OB-fold"/>
</dbReference>
<evidence type="ECO:0000256" key="3">
    <source>
        <dbReference type="SAM" id="MobiDB-lite"/>
    </source>
</evidence>
<protein>
    <recommendedName>
        <fullName evidence="6">Nucleic acid-binding protein</fullName>
    </recommendedName>
</protein>
<feature type="compositionally biased region" description="Low complexity" evidence="3">
    <location>
        <begin position="193"/>
        <end position="206"/>
    </location>
</feature>
<reference evidence="4 5" key="1">
    <citation type="submission" date="2018-02" db="EMBL/GenBank/DDBJ databases">
        <title>The genomes of Aspergillus section Nigri reveals drivers in fungal speciation.</title>
        <authorList>
            <consortium name="DOE Joint Genome Institute"/>
            <person name="Vesth T.C."/>
            <person name="Nybo J."/>
            <person name="Theobald S."/>
            <person name="Brandl J."/>
            <person name="Frisvad J.C."/>
            <person name="Nielsen K.F."/>
            <person name="Lyhne E.K."/>
            <person name="Kogle M.E."/>
            <person name="Kuo A."/>
            <person name="Riley R."/>
            <person name="Clum A."/>
            <person name="Nolan M."/>
            <person name="Lipzen A."/>
            <person name="Salamov A."/>
            <person name="Henrissat B."/>
            <person name="Wiebenga A."/>
            <person name="De vries R.P."/>
            <person name="Grigoriev I.V."/>
            <person name="Mortensen U.H."/>
            <person name="Andersen M.R."/>
            <person name="Baker S.E."/>
        </authorList>
    </citation>
    <scope>NUCLEOTIDE SEQUENCE [LARGE SCALE GENOMIC DNA]</scope>
    <source>
        <strain evidence="4 5">CBS 707.79</strain>
    </source>
</reference>
<dbReference type="Gene3D" id="2.40.50.140">
    <property type="entry name" value="Nucleic acid-binding proteins"/>
    <property type="match status" value="1"/>
</dbReference>
<dbReference type="PROSITE" id="PS50935">
    <property type="entry name" value="SSB"/>
    <property type="match status" value="1"/>
</dbReference>
<dbReference type="GO" id="GO:0003697">
    <property type="term" value="F:single-stranded DNA binding"/>
    <property type="evidence" value="ECO:0007669"/>
    <property type="project" value="InterPro"/>
</dbReference>
<evidence type="ECO:0000256" key="1">
    <source>
        <dbReference type="ARBA" id="ARBA00023125"/>
    </source>
</evidence>
<dbReference type="OrthoDB" id="1078367at2759"/>
<dbReference type="EMBL" id="KZ825898">
    <property type="protein sequence ID" value="PYH93187.1"/>
    <property type="molecule type" value="Genomic_DNA"/>
</dbReference>
<accession>A0A319DFY7</accession>
<dbReference type="CDD" id="cd04496">
    <property type="entry name" value="SSB_OBF"/>
    <property type="match status" value="1"/>
</dbReference>
<keyword evidence="1 2" id="KW-0238">DNA-binding</keyword>
<evidence type="ECO:0000256" key="2">
    <source>
        <dbReference type="PROSITE-ProRule" id="PRU00252"/>
    </source>
</evidence>
<evidence type="ECO:0008006" key="6">
    <source>
        <dbReference type="Google" id="ProtNLM"/>
    </source>
</evidence>
<name>A0A319DFY7_9EURO</name>
<proteinExistence type="predicted"/>
<dbReference type="AlphaFoldDB" id="A0A319DFY7"/>
<feature type="compositionally biased region" description="Pro residues" evidence="3">
    <location>
        <begin position="207"/>
        <end position="221"/>
    </location>
</feature>
<organism evidence="4 5">
    <name type="scientific">Aspergillus ellipticus CBS 707.79</name>
    <dbReference type="NCBI Taxonomy" id="1448320"/>
    <lineage>
        <taxon>Eukaryota</taxon>
        <taxon>Fungi</taxon>
        <taxon>Dikarya</taxon>
        <taxon>Ascomycota</taxon>
        <taxon>Pezizomycotina</taxon>
        <taxon>Eurotiomycetes</taxon>
        <taxon>Eurotiomycetidae</taxon>
        <taxon>Eurotiales</taxon>
        <taxon>Aspergillaceae</taxon>
        <taxon>Aspergillus</taxon>
        <taxon>Aspergillus subgen. Circumdati</taxon>
    </lineage>
</organism>
<feature type="region of interest" description="Disordered" evidence="3">
    <location>
        <begin position="157"/>
        <end position="228"/>
    </location>
</feature>
<evidence type="ECO:0000313" key="4">
    <source>
        <dbReference type="EMBL" id="PYH93187.1"/>
    </source>
</evidence>
<dbReference type="SUPFAM" id="SSF50249">
    <property type="entry name" value="Nucleic acid-binding proteins"/>
    <property type="match status" value="1"/>
</dbReference>
<dbReference type="STRING" id="1448320.A0A319DFY7"/>
<feature type="compositionally biased region" description="Basic residues" evidence="3">
    <location>
        <begin position="174"/>
        <end position="184"/>
    </location>
</feature>
<sequence>MSAFTSALRPAMRASSGAALSARSFSSSSSRNAARLILTGRLAGEPELRTAANGQEIVRYTLATTNGGKETRHTSFFKVSGFLSEGAQRDYILNLRKGALVYFEGDASIRTIEDSEGKKTSQFGLIQRKSCNAYTYLPACLSACPPVRLPASPEMLKRQTLPASKHLPAAEGRGRRRRRKRRKADARSPQALSRFSDTPTTPTTPRARPPSRPSRPSPPTKPCITYRRGCAGIRKAR</sequence>
<keyword evidence="5" id="KW-1185">Reference proteome</keyword>
<dbReference type="Proteomes" id="UP000247810">
    <property type="component" value="Unassembled WGS sequence"/>
</dbReference>
<dbReference type="VEuPathDB" id="FungiDB:BO71DRAFT_6514"/>
<dbReference type="InterPro" id="IPR000424">
    <property type="entry name" value="Primosome_PriB/ssb"/>
</dbReference>
<evidence type="ECO:0000313" key="5">
    <source>
        <dbReference type="Proteomes" id="UP000247810"/>
    </source>
</evidence>
<dbReference type="Pfam" id="PF00436">
    <property type="entry name" value="SSB"/>
    <property type="match status" value="1"/>
</dbReference>
<gene>
    <name evidence="4" type="ORF">BO71DRAFT_6514</name>
</gene>